<accession>A0A7V8V8S3</accession>
<sequence>MAICIWRGDAQSVAQVDRVTVDNVEIGDQFTLTINRKTVSYTATAGTPANVYQGLSAAIAAAAIAEFPMATSVAATDAQAAHLRLTGPDAGTPFIITEATINGGNAEVAVDVVQSGGDGVNMIQQIRLPAGLTGGTFTLSFEGQTTGNLTLDESAADVESALEALSNIDSGQVSVSGPDSGPWLVEFIGTRASSTQTLLTGNGTNLAGQSVGVATTAAGQPGDNHRLTISGTQALGETASIGFYLLPNEPDSTGSGTVASLHTDAQWLNLLAHVYGLSSSASLSMVRTTSTTATTRTYTIEVEIVAEKAGQAVLAPTVARSSISGLDQDAVVDSTTFSVGGNSTNEVQVVTLPGNPSGGTFTLTFQGQTTANLNYDQSSSDLQTALEALSNIGSGDVSVSGDDGGPWTIEFTGSLAGTDVGQMTASGANLTGGSVAISTVQAAVAHQNEQVLLTMSASVTSGTFTLSYDSSESSGIAYNATSASVKTALEGTSSIGSGDVNVSGPAGGPWLVEFTGSLAGQDITVITSDGTNLLGAGTQTIGITSLVSPTGPGHWDNAQNWSTGSVPADGDTVILEASDRPMLYGLDQSSVTLDALIIRASFVGSIGLPQVNQAGYLEYRDTHLQIGASDVRIGEGLGNGSERIRLDLGSVQTDVVIANSATPVRLGEYAIELLGTHASNVLRVYRGSVSSAQYAGQSAVWGTLQVGYADDPIGDVQLLMGDDATLGDVVVHGGLVTCFANAGSDITSMRITAGSVTLGGTDGLSQLDIEGGSLFYQTTGTLGGNAVVGGSGTLSFQGDLRSKTVTNAITCQADAANVLDPQGVVADLSIHFQSTSRFPELGTNFTAARS</sequence>
<proteinExistence type="predicted"/>
<evidence type="ECO:0000313" key="2">
    <source>
        <dbReference type="Proteomes" id="UP000551616"/>
    </source>
</evidence>
<organism evidence="1 2">
    <name type="scientific">Bremerella alba</name>
    <dbReference type="NCBI Taxonomy" id="980252"/>
    <lineage>
        <taxon>Bacteria</taxon>
        <taxon>Pseudomonadati</taxon>
        <taxon>Planctomycetota</taxon>
        <taxon>Planctomycetia</taxon>
        <taxon>Pirellulales</taxon>
        <taxon>Pirellulaceae</taxon>
        <taxon>Bremerella</taxon>
    </lineage>
</organism>
<comment type="caution">
    <text evidence="1">The sequence shown here is derived from an EMBL/GenBank/DDBJ whole genome shotgun (WGS) entry which is preliminary data.</text>
</comment>
<name>A0A7V8V8S3_9BACT</name>
<dbReference type="Proteomes" id="UP000551616">
    <property type="component" value="Unassembled WGS sequence"/>
</dbReference>
<evidence type="ECO:0000313" key="1">
    <source>
        <dbReference type="EMBL" id="MBA2116784.1"/>
    </source>
</evidence>
<dbReference type="RefSeq" id="WP_207398178.1">
    <property type="nucleotide sequence ID" value="NZ_JABRWO010000011.1"/>
</dbReference>
<reference evidence="1 2" key="1">
    <citation type="submission" date="2020-05" db="EMBL/GenBank/DDBJ databases">
        <title>Bremerella alba sp. nov., a novel planctomycete isolated from the surface of the macroalga Fucus spiralis.</title>
        <authorList>
            <person name="Godinho O."/>
            <person name="Botelho R."/>
            <person name="Albuquerque L."/>
            <person name="Wiegand S."/>
            <person name="Da Costa M.S."/>
            <person name="Lobo-Da-Cunha A."/>
            <person name="Jogler C."/>
            <person name="Lage O.M."/>
        </authorList>
    </citation>
    <scope>NUCLEOTIDE SEQUENCE [LARGE SCALE GENOMIC DNA]</scope>
    <source>
        <strain evidence="1 2">FF15</strain>
    </source>
</reference>
<keyword evidence="2" id="KW-1185">Reference proteome</keyword>
<protein>
    <submittedName>
        <fullName evidence="1">Uncharacterized protein</fullName>
    </submittedName>
</protein>
<gene>
    <name evidence="1" type="ORF">HOV93_39760</name>
</gene>
<dbReference type="EMBL" id="JABRWO010000011">
    <property type="protein sequence ID" value="MBA2116784.1"/>
    <property type="molecule type" value="Genomic_DNA"/>
</dbReference>
<dbReference type="AlphaFoldDB" id="A0A7V8V8S3"/>